<protein>
    <recommendedName>
        <fullName evidence="4">Transcriptional regulator</fullName>
    </recommendedName>
</protein>
<dbReference type="Gene3D" id="1.10.260.40">
    <property type="entry name" value="lambda repressor-like DNA-binding domains"/>
    <property type="match status" value="1"/>
</dbReference>
<evidence type="ECO:0000256" key="1">
    <source>
        <dbReference type="SAM" id="MobiDB-lite"/>
    </source>
</evidence>
<feature type="compositionally biased region" description="Basic and acidic residues" evidence="1">
    <location>
        <begin position="74"/>
        <end position="89"/>
    </location>
</feature>
<accession>A0ABV7NHV4</accession>
<feature type="region of interest" description="Disordered" evidence="1">
    <location>
        <begin position="63"/>
        <end position="89"/>
    </location>
</feature>
<dbReference type="EMBL" id="JBHRVU010000004">
    <property type="protein sequence ID" value="MFC3442585.1"/>
    <property type="molecule type" value="Genomic_DNA"/>
</dbReference>
<organism evidence="2 3">
    <name type="scientific">Sphingobium rhizovicinum</name>
    <dbReference type="NCBI Taxonomy" id="432308"/>
    <lineage>
        <taxon>Bacteria</taxon>
        <taxon>Pseudomonadati</taxon>
        <taxon>Pseudomonadota</taxon>
        <taxon>Alphaproteobacteria</taxon>
        <taxon>Sphingomonadales</taxon>
        <taxon>Sphingomonadaceae</taxon>
        <taxon>Sphingobium</taxon>
    </lineage>
</organism>
<keyword evidence="3" id="KW-1185">Reference proteome</keyword>
<dbReference type="RefSeq" id="WP_380796777.1">
    <property type="nucleotide sequence ID" value="NZ_JBHRVU010000004.1"/>
</dbReference>
<reference evidence="3" key="1">
    <citation type="journal article" date="2019" name="Int. J. Syst. Evol. Microbiol.">
        <title>The Global Catalogue of Microorganisms (GCM) 10K type strain sequencing project: providing services to taxonomists for standard genome sequencing and annotation.</title>
        <authorList>
            <consortium name="The Broad Institute Genomics Platform"/>
            <consortium name="The Broad Institute Genome Sequencing Center for Infectious Disease"/>
            <person name="Wu L."/>
            <person name="Ma J."/>
        </authorList>
    </citation>
    <scope>NUCLEOTIDE SEQUENCE [LARGE SCALE GENOMIC DNA]</scope>
    <source>
        <strain evidence="3">CCM 7491</strain>
    </source>
</reference>
<name>A0ABV7NHV4_9SPHN</name>
<gene>
    <name evidence="2" type="ORF">ACFOKF_15525</name>
</gene>
<dbReference type="InterPro" id="IPR010982">
    <property type="entry name" value="Lambda_DNA-bd_dom_sf"/>
</dbReference>
<proteinExistence type="predicted"/>
<dbReference type="Proteomes" id="UP001595681">
    <property type="component" value="Unassembled WGS sequence"/>
</dbReference>
<evidence type="ECO:0008006" key="4">
    <source>
        <dbReference type="Google" id="ProtNLM"/>
    </source>
</evidence>
<comment type="caution">
    <text evidence="2">The sequence shown here is derived from an EMBL/GenBank/DDBJ whole genome shotgun (WGS) entry which is preliminary data.</text>
</comment>
<evidence type="ECO:0000313" key="3">
    <source>
        <dbReference type="Proteomes" id="UP001595681"/>
    </source>
</evidence>
<sequence>MLVQSLHREDIKAAIRKRHGSVRKFAAKKGIKYQALVDWLRDRPNAPVGKLVEAEMKRARRDGQLAGESIMLDHNSETSETHRQNAEAR</sequence>
<evidence type="ECO:0000313" key="2">
    <source>
        <dbReference type="EMBL" id="MFC3442585.1"/>
    </source>
</evidence>